<comment type="activity regulation">
    <text evidence="10">Na(+) is not transported, but it plays an essential structural role and its presence is essential for fluoride channel function.</text>
</comment>
<dbReference type="HAMAP" id="MF_00454">
    <property type="entry name" value="FluC"/>
    <property type="match status" value="1"/>
</dbReference>
<dbReference type="NCBIfam" id="TIGR00494">
    <property type="entry name" value="crcB"/>
    <property type="match status" value="1"/>
</dbReference>
<dbReference type="RefSeq" id="WP_307391313.1">
    <property type="nucleotide sequence ID" value="NZ_BAAADK010000010.1"/>
</dbReference>
<evidence type="ECO:0000256" key="2">
    <source>
        <dbReference type="ARBA" id="ARBA00022475"/>
    </source>
</evidence>
<protein>
    <recommendedName>
        <fullName evidence="10">Fluoride-specific ion channel FluC</fullName>
    </recommendedName>
</protein>
<keyword evidence="5 10" id="KW-0472">Membrane</keyword>
<reference evidence="11 12" key="1">
    <citation type="submission" date="2023-07" db="EMBL/GenBank/DDBJ databases">
        <title>Genomic Encyclopedia of Type Strains, Phase IV (KMG-IV): sequencing the most valuable type-strain genomes for metagenomic binning, comparative biology and taxonomic classification.</title>
        <authorList>
            <person name="Goeker M."/>
        </authorList>
    </citation>
    <scope>NUCLEOTIDE SEQUENCE [LARGE SCALE GENOMIC DNA]</scope>
    <source>
        <strain evidence="11 12">DSM 12751</strain>
    </source>
</reference>
<evidence type="ECO:0000256" key="10">
    <source>
        <dbReference type="HAMAP-Rule" id="MF_00454"/>
    </source>
</evidence>
<evidence type="ECO:0000256" key="7">
    <source>
        <dbReference type="ARBA" id="ARBA00035120"/>
    </source>
</evidence>
<name>A0ABT9VVD3_9BACI</name>
<evidence type="ECO:0000256" key="3">
    <source>
        <dbReference type="ARBA" id="ARBA00022692"/>
    </source>
</evidence>
<organism evidence="11 12">
    <name type="scientific">Caldalkalibacillus horti</name>
    <dbReference type="NCBI Taxonomy" id="77523"/>
    <lineage>
        <taxon>Bacteria</taxon>
        <taxon>Bacillati</taxon>
        <taxon>Bacillota</taxon>
        <taxon>Bacilli</taxon>
        <taxon>Bacillales</taxon>
        <taxon>Bacillaceae</taxon>
        <taxon>Caldalkalibacillus</taxon>
    </lineage>
</organism>
<feature type="transmembrane region" description="Helical" evidence="10">
    <location>
        <begin position="31"/>
        <end position="50"/>
    </location>
</feature>
<sequence length="119" mass="13013">MIAWIGIAGVVGACARFYLGKWISSKVKASFPIATLMINVSGSLVLGMLYALHTQGNIPNEVWFMLGAGFCGAYTTFSTFGYETLQLVKKKKFLLAVAYIFLSVLLSVACCWIGIRFII</sequence>
<keyword evidence="4 10" id="KW-1133">Transmembrane helix</keyword>
<evidence type="ECO:0000256" key="5">
    <source>
        <dbReference type="ARBA" id="ARBA00023136"/>
    </source>
</evidence>
<dbReference type="EMBL" id="JAUSTY010000003">
    <property type="protein sequence ID" value="MDQ0164943.1"/>
    <property type="molecule type" value="Genomic_DNA"/>
</dbReference>
<feature type="binding site" evidence="10">
    <location>
        <position position="75"/>
    </location>
    <ligand>
        <name>Na(+)</name>
        <dbReference type="ChEBI" id="CHEBI:29101"/>
        <note>structural</note>
    </ligand>
</feature>
<evidence type="ECO:0000256" key="1">
    <source>
        <dbReference type="ARBA" id="ARBA00004651"/>
    </source>
</evidence>
<keyword evidence="10" id="KW-0915">Sodium</keyword>
<comment type="caution">
    <text evidence="11">The sequence shown here is derived from an EMBL/GenBank/DDBJ whole genome shotgun (WGS) entry which is preliminary data.</text>
</comment>
<keyword evidence="12" id="KW-1185">Reference proteome</keyword>
<dbReference type="PANTHER" id="PTHR28259">
    <property type="entry name" value="FLUORIDE EXPORT PROTEIN 1-RELATED"/>
    <property type="match status" value="1"/>
</dbReference>
<dbReference type="InterPro" id="IPR003691">
    <property type="entry name" value="FluC"/>
</dbReference>
<evidence type="ECO:0000256" key="8">
    <source>
        <dbReference type="ARBA" id="ARBA00035585"/>
    </source>
</evidence>
<keyword evidence="6 10" id="KW-0407">Ion channel</keyword>
<evidence type="ECO:0000256" key="4">
    <source>
        <dbReference type="ARBA" id="ARBA00022989"/>
    </source>
</evidence>
<keyword evidence="10" id="KW-0406">Ion transport</keyword>
<evidence type="ECO:0000256" key="6">
    <source>
        <dbReference type="ARBA" id="ARBA00023303"/>
    </source>
</evidence>
<proteinExistence type="inferred from homology"/>
<evidence type="ECO:0000313" key="12">
    <source>
        <dbReference type="Proteomes" id="UP001235840"/>
    </source>
</evidence>
<keyword evidence="10" id="KW-0813">Transport</keyword>
<gene>
    <name evidence="10" type="primary">fluC</name>
    <name evidence="10" type="synonym">crcB</name>
    <name evidence="11" type="ORF">J2S11_000843</name>
</gene>
<comment type="function">
    <text evidence="9 10">Fluoride-specific ion channel. Important for reducing fluoride concentration in the cell, thus reducing its toxicity.</text>
</comment>
<dbReference type="Proteomes" id="UP001235840">
    <property type="component" value="Unassembled WGS sequence"/>
</dbReference>
<keyword evidence="3 10" id="KW-0812">Transmembrane</keyword>
<keyword evidence="10" id="KW-0479">Metal-binding</keyword>
<evidence type="ECO:0000313" key="11">
    <source>
        <dbReference type="EMBL" id="MDQ0164943.1"/>
    </source>
</evidence>
<evidence type="ECO:0000256" key="9">
    <source>
        <dbReference type="ARBA" id="ARBA00049940"/>
    </source>
</evidence>
<accession>A0ABT9VVD3</accession>
<feature type="transmembrane region" description="Helical" evidence="10">
    <location>
        <begin position="62"/>
        <end position="81"/>
    </location>
</feature>
<comment type="catalytic activity">
    <reaction evidence="8">
        <text>fluoride(in) = fluoride(out)</text>
        <dbReference type="Rhea" id="RHEA:76159"/>
        <dbReference type="ChEBI" id="CHEBI:17051"/>
    </reaction>
    <physiologicalReaction direction="left-to-right" evidence="8">
        <dbReference type="Rhea" id="RHEA:76160"/>
    </physiologicalReaction>
</comment>
<dbReference type="Pfam" id="PF02537">
    <property type="entry name" value="CRCB"/>
    <property type="match status" value="1"/>
</dbReference>
<dbReference type="PANTHER" id="PTHR28259:SF1">
    <property type="entry name" value="FLUORIDE EXPORT PROTEIN 1-RELATED"/>
    <property type="match status" value="1"/>
</dbReference>
<feature type="binding site" evidence="10">
    <location>
        <position position="72"/>
    </location>
    <ligand>
        <name>Na(+)</name>
        <dbReference type="ChEBI" id="CHEBI:29101"/>
        <note>structural</note>
    </ligand>
</feature>
<comment type="similarity">
    <text evidence="7 10">Belongs to the fluoride channel Fluc/FEX (TC 1.A.43) family.</text>
</comment>
<comment type="subcellular location">
    <subcellularLocation>
        <location evidence="1 10">Cell membrane</location>
        <topology evidence="1 10">Multi-pass membrane protein</topology>
    </subcellularLocation>
</comment>
<keyword evidence="2 10" id="KW-1003">Cell membrane</keyword>
<feature type="transmembrane region" description="Helical" evidence="10">
    <location>
        <begin position="93"/>
        <end position="115"/>
    </location>
</feature>